<gene>
    <name evidence="4" type="ORF">F4553_000166</name>
</gene>
<dbReference type="InterPro" id="IPR022409">
    <property type="entry name" value="PKD/Chitinase_dom"/>
</dbReference>
<feature type="domain" description="PKD" evidence="2">
    <location>
        <begin position="510"/>
        <end position="591"/>
    </location>
</feature>
<dbReference type="Pfam" id="PF18911">
    <property type="entry name" value="PKD_4"/>
    <property type="match status" value="1"/>
</dbReference>
<dbReference type="SMART" id="SM00458">
    <property type="entry name" value="RICIN"/>
    <property type="match status" value="1"/>
</dbReference>
<dbReference type="SUPFAM" id="SSF50370">
    <property type="entry name" value="Ricin B-like lectins"/>
    <property type="match status" value="1"/>
</dbReference>
<accession>A0A841BCF2</accession>
<dbReference type="AlphaFoldDB" id="A0A841BCF2"/>
<dbReference type="CDD" id="cd00146">
    <property type="entry name" value="PKD"/>
    <property type="match status" value="1"/>
</dbReference>
<comment type="caution">
    <text evidence="4">The sequence shown here is derived from an EMBL/GenBank/DDBJ whole genome shotgun (WGS) entry which is preliminary data.</text>
</comment>
<dbReference type="InterPro" id="IPR011041">
    <property type="entry name" value="Quinoprot_gluc/sorb_DH_b-prop"/>
</dbReference>
<dbReference type="PROSITE" id="PS50231">
    <property type="entry name" value="RICIN_B_LECTIN"/>
    <property type="match status" value="1"/>
</dbReference>
<dbReference type="InterPro" id="IPR008979">
    <property type="entry name" value="Galactose-bd-like_sf"/>
</dbReference>
<dbReference type="CDD" id="cd04084">
    <property type="entry name" value="CBM6_xylanase-like"/>
    <property type="match status" value="1"/>
</dbReference>
<dbReference type="RefSeq" id="WP_184830834.1">
    <property type="nucleotide sequence ID" value="NZ_JACHMN010000001.1"/>
</dbReference>
<dbReference type="SUPFAM" id="SSF49785">
    <property type="entry name" value="Galactose-binding domain-like"/>
    <property type="match status" value="1"/>
</dbReference>
<dbReference type="Pfam" id="PF07995">
    <property type="entry name" value="GSDH"/>
    <property type="match status" value="1"/>
</dbReference>
<dbReference type="InterPro" id="IPR000772">
    <property type="entry name" value="Ricin_B_lectin"/>
</dbReference>
<dbReference type="Gene3D" id="2.60.120.260">
    <property type="entry name" value="Galactose-binding domain-like"/>
    <property type="match status" value="1"/>
</dbReference>
<dbReference type="PANTHER" id="PTHR19328:SF75">
    <property type="entry name" value="ALDOSE SUGAR DEHYDROGENASE YLII"/>
    <property type="match status" value="1"/>
</dbReference>
<keyword evidence="5" id="KW-1185">Reference proteome</keyword>
<evidence type="ECO:0000313" key="4">
    <source>
        <dbReference type="EMBL" id="MBB5866787.1"/>
    </source>
</evidence>
<protein>
    <submittedName>
        <fullName evidence="4">Glucose/arabinose dehydrogenase</fullName>
    </submittedName>
</protein>
<dbReference type="GO" id="GO:0030246">
    <property type="term" value="F:carbohydrate binding"/>
    <property type="evidence" value="ECO:0007669"/>
    <property type="project" value="InterPro"/>
</dbReference>
<evidence type="ECO:0000256" key="1">
    <source>
        <dbReference type="ARBA" id="ARBA00022729"/>
    </source>
</evidence>
<dbReference type="PROSITE" id="PS50093">
    <property type="entry name" value="PKD"/>
    <property type="match status" value="1"/>
</dbReference>
<dbReference type="Pfam" id="PF00652">
    <property type="entry name" value="Ricin_B_lectin"/>
    <property type="match status" value="1"/>
</dbReference>
<dbReference type="InterPro" id="IPR012938">
    <property type="entry name" value="Glc/Sorbosone_DH"/>
</dbReference>
<dbReference type="Gene3D" id="2.120.10.30">
    <property type="entry name" value="TolB, C-terminal domain"/>
    <property type="match status" value="1"/>
</dbReference>
<dbReference type="PANTHER" id="PTHR19328">
    <property type="entry name" value="HEDGEHOG-INTERACTING PROTEIN"/>
    <property type="match status" value="1"/>
</dbReference>
<feature type="domain" description="CBM6" evidence="3">
    <location>
        <begin position="698"/>
        <end position="824"/>
    </location>
</feature>
<dbReference type="SMART" id="SM00089">
    <property type="entry name" value="PKD"/>
    <property type="match status" value="1"/>
</dbReference>
<dbReference type="InterPro" id="IPR013783">
    <property type="entry name" value="Ig-like_fold"/>
</dbReference>
<evidence type="ECO:0000313" key="5">
    <source>
        <dbReference type="Proteomes" id="UP000587527"/>
    </source>
</evidence>
<proteinExistence type="predicted"/>
<name>A0A841BCF2_9ACTN</name>
<evidence type="ECO:0000259" key="3">
    <source>
        <dbReference type="PROSITE" id="PS51175"/>
    </source>
</evidence>
<dbReference type="InterPro" id="IPR005084">
    <property type="entry name" value="CBM6"/>
</dbReference>
<dbReference type="Pfam" id="PF03422">
    <property type="entry name" value="CBM_6"/>
    <property type="match status" value="1"/>
</dbReference>
<evidence type="ECO:0000259" key="2">
    <source>
        <dbReference type="PROSITE" id="PS50093"/>
    </source>
</evidence>
<dbReference type="InterPro" id="IPR035992">
    <property type="entry name" value="Ricin_B-like_lectins"/>
</dbReference>
<dbReference type="Gene3D" id="2.80.10.50">
    <property type="match status" value="2"/>
</dbReference>
<dbReference type="SMART" id="SM00606">
    <property type="entry name" value="CBD_IV"/>
    <property type="match status" value="1"/>
</dbReference>
<dbReference type="Gene3D" id="2.60.40.10">
    <property type="entry name" value="Immunoglobulins"/>
    <property type="match status" value="1"/>
</dbReference>
<dbReference type="EMBL" id="JACHMN010000001">
    <property type="protein sequence ID" value="MBB5866787.1"/>
    <property type="molecule type" value="Genomic_DNA"/>
</dbReference>
<dbReference type="InterPro" id="IPR035986">
    <property type="entry name" value="PKD_dom_sf"/>
</dbReference>
<reference evidence="4 5" key="1">
    <citation type="submission" date="2020-08" db="EMBL/GenBank/DDBJ databases">
        <title>Sequencing the genomes of 1000 actinobacteria strains.</title>
        <authorList>
            <person name="Klenk H.-P."/>
        </authorList>
    </citation>
    <scope>NUCLEOTIDE SEQUENCE [LARGE SCALE GENOMIC DNA]</scope>
    <source>
        <strain evidence="4 5">DSM 45362</strain>
    </source>
</reference>
<dbReference type="InterPro" id="IPR000601">
    <property type="entry name" value="PKD_dom"/>
</dbReference>
<sequence>MSTKHTRAVSGARRWFSIGSALLLAATGVTAVITAGPAGLGGPAPAEAHPIVSTDFQQVTLAKGLSEMGEPMTLAALPDRSVLHTARNGTLRRTDAAGNTAVVGNIPVYTHDEDGLQGIGVDPNFATNRHIYLYYAPPLSTPSGDAPTTGSNWSAWQGVNRLSRFTLNSDFTVNQSSKVDILDVAADRGICCHAGGDIDFDAAGNLYLSTGEDSNPFESAGYAPLDERTNRNPAFDSQRSAANTNDLRGKILRIKVETNGTYSIPAGNMFVDSDARTRPEIYAMGFRNPFRMSVDKATGVVYVGDYGPDSGATTNRGPSGQVEFNRVTGPGFYGWPYCTGTNTSNETYAEWDFANNTAGAKYNCTGGATNNSFRNTGLPTLPGAKPAWIRYAGDAGSPSEFGGGSESPMAGPVYRYDAALASNTKFPQGFDGQFFAGEFGRGWIKPIHVNSDGTLGAIENFPWNGKQVMDMTFGPDGALYVLDYGTGYYNGDANSALYRYDYVGSGNRAPTAVATADRTSGTAPLTVNFSSAGSSDPEGGTLTYSWAFGDGTTSSAANPTKTYTTNGTYNATLTVRDPQGATGTASVQIGVGNTAPTVTISTPANGQLFSFGDTVPFSITATDPEDAAIDCTRVKMTYVLGHDNHGHQITSRSGCTGSIAVPVDGEHDDAANIFGVFDAEYTDAGGLTTHTQHILQPRKRQAEHFKTSPGVATFDKTTAEGGKTVGDINSGDWIAFDPYRINNVTAFTARVSSAGAGGTLQIRAGSPTGTVLGSATVPVTGSWDTFATVSGAIANPPSSTTTLYLTFTGSGTGFLYDVDSFTLTTSGGTAGTGPIKGLAGKCLDVRGGATADGTQIQIYTCNSGTSQVWTVTPNSTIKALGKCLDVSGGASADGTKIQLWTCTGGAPQVWSAQADGSLRNPQSGKCLDVSNNSSADGQAVHLWTCHGGANQKWTLP</sequence>
<dbReference type="PROSITE" id="PS51175">
    <property type="entry name" value="CBM6"/>
    <property type="match status" value="1"/>
</dbReference>
<dbReference type="GO" id="GO:0005975">
    <property type="term" value="P:carbohydrate metabolic process"/>
    <property type="evidence" value="ECO:0007669"/>
    <property type="project" value="UniProtKB-ARBA"/>
</dbReference>
<dbReference type="Proteomes" id="UP000587527">
    <property type="component" value="Unassembled WGS sequence"/>
</dbReference>
<dbReference type="InterPro" id="IPR006584">
    <property type="entry name" value="Cellulose-bd_IV"/>
</dbReference>
<dbReference type="InterPro" id="IPR011042">
    <property type="entry name" value="6-blade_b-propeller_TolB-like"/>
</dbReference>
<keyword evidence="1" id="KW-0732">Signal</keyword>
<dbReference type="SUPFAM" id="SSF49299">
    <property type="entry name" value="PKD domain"/>
    <property type="match status" value="1"/>
</dbReference>
<organism evidence="4 5">
    <name type="scientific">Allocatelliglobosispora scoriae</name>
    <dbReference type="NCBI Taxonomy" id="643052"/>
    <lineage>
        <taxon>Bacteria</taxon>
        <taxon>Bacillati</taxon>
        <taxon>Actinomycetota</taxon>
        <taxon>Actinomycetes</taxon>
        <taxon>Micromonosporales</taxon>
        <taxon>Micromonosporaceae</taxon>
        <taxon>Allocatelliglobosispora</taxon>
    </lineage>
</organism>
<dbReference type="SUPFAM" id="SSF50952">
    <property type="entry name" value="Soluble quinoprotein glucose dehydrogenase"/>
    <property type="match status" value="1"/>
</dbReference>
<dbReference type="CDD" id="cd23451">
    <property type="entry name" value="beta-trefoil_Ricin_laminarinase"/>
    <property type="match status" value="1"/>
</dbReference>